<evidence type="ECO:0000259" key="11">
    <source>
        <dbReference type="Pfam" id="PF07992"/>
    </source>
</evidence>
<dbReference type="Gene3D" id="3.30.390.30">
    <property type="match status" value="1"/>
</dbReference>
<comment type="catalytic activity">
    <reaction evidence="8 9">
        <text>N(6)-[(R)-dihydrolipoyl]-L-lysyl-[protein] + NAD(+) = N(6)-[(R)-lipoyl]-L-lysyl-[protein] + NADH + H(+)</text>
        <dbReference type="Rhea" id="RHEA:15045"/>
        <dbReference type="Rhea" id="RHEA-COMP:10474"/>
        <dbReference type="Rhea" id="RHEA-COMP:10475"/>
        <dbReference type="ChEBI" id="CHEBI:15378"/>
        <dbReference type="ChEBI" id="CHEBI:57540"/>
        <dbReference type="ChEBI" id="CHEBI:57945"/>
        <dbReference type="ChEBI" id="CHEBI:83099"/>
        <dbReference type="ChEBI" id="CHEBI:83100"/>
        <dbReference type="EC" id="1.8.1.4"/>
    </reaction>
</comment>
<keyword evidence="12" id="KW-1185">Reference proteome</keyword>
<dbReference type="GO" id="GO:0045333">
    <property type="term" value="P:cellular respiration"/>
    <property type="evidence" value="ECO:0007669"/>
    <property type="project" value="UniProtKB-ARBA"/>
</dbReference>
<dbReference type="PRINTS" id="PR00368">
    <property type="entry name" value="FADPNR"/>
</dbReference>
<comment type="miscellaneous">
    <text evidence="9">The active site is a redox-active disulfide bond.</text>
</comment>
<dbReference type="GO" id="GO:0006103">
    <property type="term" value="P:2-oxoglutarate metabolic process"/>
    <property type="evidence" value="ECO:0007669"/>
    <property type="project" value="TreeGrafter"/>
</dbReference>
<name>A0A3Q0GTQ1_ALLSI</name>
<gene>
    <name evidence="13" type="primary">DLD</name>
</gene>
<sequence>MEGWTTVTSWAKPLTTDMDPLVQLGNRYEALAALEESLVEEAEQEVPRSIPEQAEGQTSYQRKRRWVIVVGDSLLRGAEGNICCPDPMAREVCCLAGAKIRDVTTRIPDLIRPSDYYPMVLIHVGTNDTARSSPDHVMGDYRALGARLRETGVQVVFLSILQRSCFSRVRHGLPGVCTVPQRTFAEQVDADVTVIGSGPGGYVAAIKAAQLGFKAVCVEKNETLGGTCLNVGCIPSKALLNNSHLYHLAHGKDFASRGIEVTGLRLNLEKMMEQKSGAVKALTGGIAHLFKQNKVVHVSGFGKITGKNQVTATKEDGSTQLINTKNILIATGSEVAPFPGIMIDEDTIVSSTGALSLKQVPEKMVVIGAGVIGVELGSVWQRLGAEVTAVEFLGHVGGMGIDMEISKNFQRILQKQGLKFKLNTKVTGATKKPDGKIDVFIEAAAGGKAETITCDLLLVCIGRRPFTKNLGLEDLGVELDNKGRIPVNTRFQTKIPNIYAIGDVVAGPMLAHKAEDEGILCVEGMAGGAVHIDYNCVPSVIYTHPEVAWVGKSEEQLKEEGIEYKIGKFPFAANSRAKTNADTDGMVKILSQKSTDRMLGAHILGAGAGEMVNEAALAMEYGASCEDVARVCHAHPTVSEAFREANLAASFGKAINF</sequence>
<dbReference type="PANTHER" id="PTHR22912:SF151">
    <property type="entry name" value="DIHYDROLIPOYL DEHYDROGENASE, MITOCHONDRIAL"/>
    <property type="match status" value="1"/>
</dbReference>
<dbReference type="GO" id="GO:0004148">
    <property type="term" value="F:dihydrolipoyl dehydrogenase (NADH) activity"/>
    <property type="evidence" value="ECO:0007669"/>
    <property type="project" value="UniProtKB-EC"/>
</dbReference>
<dbReference type="InParanoid" id="A0A3Q0GTQ1"/>
<evidence type="ECO:0000256" key="4">
    <source>
        <dbReference type="ARBA" id="ARBA00023002"/>
    </source>
</evidence>
<dbReference type="SUPFAM" id="SSF52266">
    <property type="entry name" value="SGNH hydrolase"/>
    <property type="match status" value="1"/>
</dbReference>
<dbReference type="Gene3D" id="3.50.50.60">
    <property type="entry name" value="FAD/NAD(P)-binding domain"/>
    <property type="match status" value="2"/>
</dbReference>
<dbReference type="Proteomes" id="UP000189705">
    <property type="component" value="Unplaced"/>
</dbReference>
<evidence type="ECO:0000256" key="9">
    <source>
        <dbReference type="RuleBase" id="RU003692"/>
    </source>
</evidence>
<keyword evidence="7 9" id="KW-0676">Redox-active center</keyword>
<organism evidence="12 13">
    <name type="scientific">Alligator sinensis</name>
    <name type="common">Chinese alligator</name>
    <dbReference type="NCBI Taxonomy" id="38654"/>
    <lineage>
        <taxon>Eukaryota</taxon>
        <taxon>Metazoa</taxon>
        <taxon>Chordata</taxon>
        <taxon>Craniata</taxon>
        <taxon>Vertebrata</taxon>
        <taxon>Euteleostomi</taxon>
        <taxon>Archelosauria</taxon>
        <taxon>Archosauria</taxon>
        <taxon>Crocodylia</taxon>
        <taxon>Alligatoridae</taxon>
        <taxon>Alligatorinae</taxon>
        <taxon>Alligator</taxon>
    </lineage>
</organism>
<dbReference type="FunFam" id="3.50.50.60:FF:000025">
    <property type="entry name" value="Dihydrolipoyl dehydrogenase"/>
    <property type="match status" value="1"/>
</dbReference>
<dbReference type="FunFam" id="3.50.50.60:FF:000001">
    <property type="entry name" value="Dihydrolipoyl dehydrogenase, mitochondrial"/>
    <property type="match status" value="1"/>
</dbReference>
<dbReference type="GeneID" id="102384951"/>
<dbReference type="Pfam" id="PF02852">
    <property type="entry name" value="Pyr_redox_dim"/>
    <property type="match status" value="1"/>
</dbReference>
<evidence type="ECO:0000256" key="8">
    <source>
        <dbReference type="ARBA" id="ARBA00049187"/>
    </source>
</evidence>
<dbReference type="CDD" id="cd00229">
    <property type="entry name" value="SGNH_hydrolase"/>
    <property type="match status" value="1"/>
</dbReference>
<proteinExistence type="inferred from homology"/>
<evidence type="ECO:0000259" key="10">
    <source>
        <dbReference type="Pfam" id="PF02852"/>
    </source>
</evidence>
<dbReference type="InterPro" id="IPR004099">
    <property type="entry name" value="Pyr_nucl-diS_OxRdtase_dimer"/>
</dbReference>
<dbReference type="InterPro" id="IPR006258">
    <property type="entry name" value="Lipoamide_DH"/>
</dbReference>
<keyword evidence="4 9" id="KW-0560">Oxidoreductase</keyword>
<dbReference type="PRINTS" id="PR00411">
    <property type="entry name" value="PNDRDTASEI"/>
</dbReference>
<dbReference type="GO" id="GO:0045254">
    <property type="term" value="C:pyruvate dehydrogenase complex"/>
    <property type="evidence" value="ECO:0007669"/>
    <property type="project" value="UniProtKB-ARBA"/>
</dbReference>
<dbReference type="GO" id="GO:0050660">
    <property type="term" value="F:flavin adenine dinucleotide binding"/>
    <property type="evidence" value="ECO:0007669"/>
    <property type="project" value="InterPro"/>
</dbReference>
<evidence type="ECO:0000256" key="7">
    <source>
        <dbReference type="ARBA" id="ARBA00023284"/>
    </source>
</evidence>
<reference evidence="13" key="1">
    <citation type="submission" date="2025-08" db="UniProtKB">
        <authorList>
            <consortium name="RefSeq"/>
        </authorList>
    </citation>
    <scope>IDENTIFICATION</scope>
</reference>
<evidence type="ECO:0000256" key="1">
    <source>
        <dbReference type="ARBA" id="ARBA00007532"/>
    </source>
</evidence>
<dbReference type="InterPro" id="IPR012999">
    <property type="entry name" value="Pyr_OxRdtase_I_AS"/>
</dbReference>
<dbReference type="FunFam" id="3.30.390.30:FF:000001">
    <property type="entry name" value="Dihydrolipoyl dehydrogenase"/>
    <property type="match status" value="1"/>
</dbReference>
<dbReference type="InterPro" id="IPR023753">
    <property type="entry name" value="FAD/NAD-binding_dom"/>
</dbReference>
<dbReference type="AlphaFoldDB" id="A0A3Q0GTQ1"/>
<dbReference type="NCBIfam" id="TIGR01350">
    <property type="entry name" value="lipoamide_DH"/>
    <property type="match status" value="1"/>
</dbReference>
<feature type="domain" description="Pyridine nucleotide-disulphide oxidoreductase dimerisation" evidence="10">
    <location>
        <begin position="537"/>
        <end position="645"/>
    </location>
</feature>
<evidence type="ECO:0000256" key="5">
    <source>
        <dbReference type="ARBA" id="ARBA00023027"/>
    </source>
</evidence>
<dbReference type="PROSITE" id="PS00076">
    <property type="entry name" value="PYRIDINE_REDOX_1"/>
    <property type="match status" value="1"/>
</dbReference>
<evidence type="ECO:0000313" key="12">
    <source>
        <dbReference type="Proteomes" id="UP000189705"/>
    </source>
</evidence>
<dbReference type="Pfam" id="PF07992">
    <property type="entry name" value="Pyr_redox_2"/>
    <property type="match status" value="1"/>
</dbReference>
<comment type="cofactor">
    <cofactor evidence="9">
        <name>FAD</name>
        <dbReference type="ChEBI" id="CHEBI:57692"/>
    </cofactor>
    <text evidence="9">Binds 1 FAD per subunit.</text>
</comment>
<dbReference type="GO" id="GO:0005739">
    <property type="term" value="C:mitochondrion"/>
    <property type="evidence" value="ECO:0007669"/>
    <property type="project" value="TreeGrafter"/>
</dbReference>
<keyword evidence="6" id="KW-1015">Disulfide bond</keyword>
<dbReference type="SUPFAM" id="SSF55424">
    <property type="entry name" value="FAD/NAD-linked reductases, dimerisation (C-terminal) domain"/>
    <property type="match status" value="1"/>
</dbReference>
<evidence type="ECO:0000256" key="2">
    <source>
        <dbReference type="ARBA" id="ARBA00022630"/>
    </source>
</evidence>
<dbReference type="InterPro" id="IPR050151">
    <property type="entry name" value="Class-I_Pyr_Nuc-Dis_Oxidored"/>
</dbReference>
<dbReference type="KEGG" id="asn:102384951"/>
<protein>
    <recommendedName>
        <fullName evidence="9">Dihydrolipoyl dehydrogenase</fullName>
        <ecNumber evidence="9">1.8.1.4</ecNumber>
    </recommendedName>
</protein>
<dbReference type="InterPro" id="IPR036188">
    <property type="entry name" value="FAD/NAD-bd_sf"/>
</dbReference>
<keyword evidence="2 9" id="KW-0285">Flavoprotein</keyword>
<keyword evidence="3 9" id="KW-0274">FAD</keyword>
<dbReference type="SUPFAM" id="SSF51905">
    <property type="entry name" value="FAD/NAD(P)-binding domain"/>
    <property type="match status" value="1"/>
</dbReference>
<dbReference type="RefSeq" id="XP_025063161.1">
    <property type="nucleotide sequence ID" value="XM_025207376.1"/>
</dbReference>
<evidence type="ECO:0000256" key="6">
    <source>
        <dbReference type="ARBA" id="ARBA00023157"/>
    </source>
</evidence>
<comment type="similarity">
    <text evidence="1 9">Belongs to the class-I pyridine nucleotide-disulfide oxidoreductase family.</text>
</comment>
<feature type="domain" description="FAD/NAD(P)-binding" evidence="11">
    <location>
        <begin position="191"/>
        <end position="518"/>
    </location>
</feature>
<dbReference type="Gene3D" id="3.40.50.12690">
    <property type="match status" value="1"/>
</dbReference>
<evidence type="ECO:0000256" key="3">
    <source>
        <dbReference type="ARBA" id="ARBA00022827"/>
    </source>
</evidence>
<keyword evidence="5 9" id="KW-0520">NAD</keyword>
<dbReference type="STRING" id="38654.A0A3Q0GTQ1"/>
<dbReference type="CTD" id="1738"/>
<evidence type="ECO:0000313" key="13">
    <source>
        <dbReference type="RefSeq" id="XP_025063161.1"/>
    </source>
</evidence>
<dbReference type="InterPro" id="IPR016156">
    <property type="entry name" value="FAD/NAD-linked_Rdtase_dimer_sf"/>
</dbReference>
<accession>A0A3Q0GTQ1</accession>
<dbReference type="EC" id="1.8.1.4" evidence="9"/>
<dbReference type="PANTHER" id="PTHR22912">
    <property type="entry name" value="DISULFIDE OXIDOREDUCTASE"/>
    <property type="match status" value="1"/>
</dbReference>
<dbReference type="GO" id="GO:0045252">
    <property type="term" value="C:oxoglutarate dehydrogenase complex"/>
    <property type="evidence" value="ECO:0007669"/>
    <property type="project" value="TreeGrafter"/>
</dbReference>